<evidence type="ECO:0000313" key="3">
    <source>
        <dbReference type="Proteomes" id="UP001596087"/>
    </source>
</evidence>
<dbReference type="InterPro" id="IPR041581">
    <property type="entry name" value="Glyoxalase_6"/>
</dbReference>
<dbReference type="RefSeq" id="WP_378587779.1">
    <property type="nucleotide sequence ID" value="NZ_JBHSKD010000004.1"/>
</dbReference>
<dbReference type="Gene3D" id="3.10.180.10">
    <property type="entry name" value="2,3-Dihydroxybiphenyl 1,2-Dioxygenase, domain 1"/>
    <property type="match status" value="1"/>
</dbReference>
<evidence type="ECO:0000313" key="2">
    <source>
        <dbReference type="EMBL" id="MFC5176058.1"/>
    </source>
</evidence>
<dbReference type="PANTHER" id="PTHR35908">
    <property type="entry name" value="HYPOTHETICAL FUSION PROTEIN"/>
    <property type="match status" value="1"/>
</dbReference>
<gene>
    <name evidence="2" type="ORF">ACFPGP_05200</name>
</gene>
<protein>
    <submittedName>
        <fullName evidence="2">VOC family protein</fullName>
    </submittedName>
</protein>
<accession>A0ABW0BFN5</accession>
<proteinExistence type="predicted"/>
<organism evidence="2 3">
    <name type="scientific">Nocardioides taihuensis</name>
    <dbReference type="NCBI Taxonomy" id="1835606"/>
    <lineage>
        <taxon>Bacteria</taxon>
        <taxon>Bacillati</taxon>
        <taxon>Actinomycetota</taxon>
        <taxon>Actinomycetes</taxon>
        <taxon>Propionibacteriales</taxon>
        <taxon>Nocardioidaceae</taxon>
        <taxon>Nocardioides</taxon>
    </lineage>
</organism>
<dbReference type="Pfam" id="PF18029">
    <property type="entry name" value="Glyoxalase_6"/>
    <property type="match status" value="1"/>
</dbReference>
<dbReference type="Proteomes" id="UP001596087">
    <property type="component" value="Unassembled WGS sequence"/>
</dbReference>
<dbReference type="CDD" id="cd06587">
    <property type="entry name" value="VOC"/>
    <property type="match status" value="1"/>
</dbReference>
<keyword evidence="3" id="KW-1185">Reference proteome</keyword>
<dbReference type="InterPro" id="IPR029068">
    <property type="entry name" value="Glyas_Bleomycin-R_OHBP_Dase"/>
</dbReference>
<reference evidence="3" key="1">
    <citation type="journal article" date="2019" name="Int. J. Syst. Evol. Microbiol.">
        <title>The Global Catalogue of Microorganisms (GCM) 10K type strain sequencing project: providing services to taxonomists for standard genome sequencing and annotation.</title>
        <authorList>
            <consortium name="The Broad Institute Genomics Platform"/>
            <consortium name="The Broad Institute Genome Sequencing Center for Infectious Disease"/>
            <person name="Wu L."/>
            <person name="Ma J."/>
        </authorList>
    </citation>
    <scope>NUCLEOTIDE SEQUENCE [LARGE SCALE GENOMIC DNA]</scope>
    <source>
        <strain evidence="3">DFY41</strain>
    </source>
</reference>
<dbReference type="PANTHER" id="PTHR35908:SF1">
    <property type="entry name" value="CONSERVED PROTEIN"/>
    <property type="match status" value="1"/>
</dbReference>
<name>A0ABW0BFN5_9ACTN</name>
<sequence>MSIVVDCREPRLLAEFWARVLAYEISERNPGEVMISDPSGTGGVLYFMEVPEAKSGKNRLHPDLVTDGPLEAEVARLVEAGATVVAHRQDPGDYENPDTWTVLRDPEGNEFCVARASTIPGWQ</sequence>
<evidence type="ECO:0000259" key="1">
    <source>
        <dbReference type="Pfam" id="PF18029"/>
    </source>
</evidence>
<feature type="domain" description="Glyoxalase-like" evidence="1">
    <location>
        <begin position="2"/>
        <end position="113"/>
    </location>
</feature>
<dbReference type="SUPFAM" id="SSF54593">
    <property type="entry name" value="Glyoxalase/Bleomycin resistance protein/Dihydroxybiphenyl dioxygenase"/>
    <property type="match status" value="1"/>
</dbReference>
<dbReference type="EMBL" id="JBHSKD010000004">
    <property type="protein sequence ID" value="MFC5176058.1"/>
    <property type="molecule type" value="Genomic_DNA"/>
</dbReference>
<comment type="caution">
    <text evidence="2">The sequence shown here is derived from an EMBL/GenBank/DDBJ whole genome shotgun (WGS) entry which is preliminary data.</text>
</comment>